<organism evidence="1 2">
    <name type="scientific">Heterorhabditis bacteriophora</name>
    <name type="common">Entomopathogenic nematode worm</name>
    <dbReference type="NCBI Taxonomy" id="37862"/>
    <lineage>
        <taxon>Eukaryota</taxon>
        <taxon>Metazoa</taxon>
        <taxon>Ecdysozoa</taxon>
        <taxon>Nematoda</taxon>
        <taxon>Chromadorea</taxon>
        <taxon>Rhabditida</taxon>
        <taxon>Rhabditina</taxon>
        <taxon>Rhabditomorpha</taxon>
        <taxon>Strongyloidea</taxon>
        <taxon>Heterorhabditidae</taxon>
        <taxon>Heterorhabditis</taxon>
    </lineage>
</organism>
<sequence>MPWPAFAYDPMKTMALTRVFNVSG</sequence>
<proteinExistence type="predicted"/>
<evidence type="ECO:0000313" key="2">
    <source>
        <dbReference type="WBParaSite" id="Hba_00447"/>
    </source>
</evidence>
<name>A0A1I7W733_HETBA</name>
<reference evidence="2" key="1">
    <citation type="submission" date="2016-11" db="UniProtKB">
        <authorList>
            <consortium name="WormBaseParasite"/>
        </authorList>
    </citation>
    <scope>IDENTIFICATION</scope>
</reference>
<protein>
    <submittedName>
        <fullName evidence="2">Glutathione S-transferase</fullName>
    </submittedName>
</protein>
<dbReference type="WBParaSite" id="Hba_00447">
    <property type="protein sequence ID" value="Hba_00447"/>
    <property type="gene ID" value="Hba_00447"/>
</dbReference>
<keyword evidence="1" id="KW-1185">Reference proteome</keyword>
<accession>A0A1I7W733</accession>
<evidence type="ECO:0000313" key="1">
    <source>
        <dbReference type="Proteomes" id="UP000095283"/>
    </source>
</evidence>
<dbReference type="AlphaFoldDB" id="A0A1I7W733"/>
<dbReference type="Proteomes" id="UP000095283">
    <property type="component" value="Unplaced"/>
</dbReference>